<protein>
    <submittedName>
        <fullName evidence="1">Replication terminator protein</fullName>
    </submittedName>
</protein>
<reference evidence="1 2" key="1">
    <citation type="submission" date="2024-08" db="EMBL/GenBank/DDBJ databases">
        <title>Clostridium lapicellarii sp. nov., and Clostridium renhuaiense sp. nov., two species isolated from the mud in a fermentation cellar used for producing sauce-flavour Chinese liquors.</title>
        <authorList>
            <person name="Yang F."/>
            <person name="Wang H."/>
            <person name="Chen L.Q."/>
            <person name="Zhou N."/>
            <person name="Lu J.J."/>
            <person name="Pu X.X."/>
            <person name="Wan B."/>
            <person name="Wang L."/>
            <person name="Liu S.J."/>
        </authorList>
    </citation>
    <scope>NUCLEOTIDE SEQUENCE [LARGE SCALE GENOMIC DNA]</scope>
    <source>
        <strain evidence="1 2">MT-5</strain>
    </source>
</reference>
<evidence type="ECO:0000313" key="2">
    <source>
        <dbReference type="Proteomes" id="UP001564657"/>
    </source>
</evidence>
<dbReference type="Proteomes" id="UP001564657">
    <property type="component" value="Unassembled WGS sequence"/>
</dbReference>
<dbReference type="EMBL" id="JBGEWD010000001">
    <property type="protein sequence ID" value="MEY7998633.1"/>
    <property type="molecule type" value="Genomic_DNA"/>
</dbReference>
<keyword evidence="2" id="KW-1185">Reference proteome</keyword>
<organism evidence="1 2">
    <name type="scientific">Clostridium moutaii</name>
    <dbReference type="NCBI Taxonomy" id="3240932"/>
    <lineage>
        <taxon>Bacteria</taxon>
        <taxon>Bacillati</taxon>
        <taxon>Bacillota</taxon>
        <taxon>Clostridia</taxon>
        <taxon>Eubacteriales</taxon>
        <taxon>Clostridiaceae</taxon>
        <taxon>Clostridium</taxon>
    </lineage>
</organism>
<dbReference type="RefSeq" id="WP_369702531.1">
    <property type="nucleotide sequence ID" value="NZ_JBGEWD010000001.1"/>
</dbReference>
<evidence type="ECO:0000313" key="1">
    <source>
        <dbReference type="EMBL" id="MEY7998633.1"/>
    </source>
</evidence>
<comment type="caution">
    <text evidence="1">The sequence shown here is derived from an EMBL/GenBank/DDBJ whole genome shotgun (WGS) entry which is preliminary data.</text>
</comment>
<name>A0ABV4BPE4_9CLOT</name>
<sequence length="132" mass="14652">MAKNLNLEKLAGGAFTERVNQAIQEVMENIADPNTPWKTKRKVTVTMIFEASKDRDITSVDIVSKPTLAPKEGVRTNIIIDKQLDGEIVAAEYKKQIPGQQAIKVDQETGEVINTKSKKEENTDTDGLKIVK</sequence>
<accession>A0ABV4BPE4</accession>
<gene>
    <name evidence="1" type="ORF">AB8U03_00205</name>
</gene>
<proteinExistence type="predicted"/>